<name>A0ABS2RF02_9ACTN</name>
<evidence type="ECO:0000313" key="4">
    <source>
        <dbReference type="EMBL" id="MBM7797570.1"/>
    </source>
</evidence>
<dbReference type="InterPro" id="IPR016181">
    <property type="entry name" value="Acyl_CoA_acyltransferase"/>
</dbReference>
<dbReference type="PANTHER" id="PTHR43877">
    <property type="entry name" value="AMINOALKYLPHOSPHONATE N-ACETYLTRANSFERASE-RELATED-RELATED"/>
    <property type="match status" value="1"/>
</dbReference>
<proteinExistence type="predicted"/>
<dbReference type="Gene3D" id="3.40.630.30">
    <property type="match status" value="1"/>
</dbReference>
<sequence length="165" mass="17814">MPPDDPSATTVRPIAPDDVPAVVDLSLRAWRPVFESFERVLGPEIYQRIYPDWLTSQAAAVRGTCDGPHVWVAATSQRPVGFVAVDVRGDDARSAEVDMIAVDPDHQRKGVATALITHALDQLRSLGVAIADIGTGGDPGHAAARRTYEKAGFTALPLVRYYKVL</sequence>
<dbReference type="Proteomes" id="UP000704762">
    <property type="component" value="Unassembled WGS sequence"/>
</dbReference>
<evidence type="ECO:0000313" key="5">
    <source>
        <dbReference type="Proteomes" id="UP000704762"/>
    </source>
</evidence>
<dbReference type="InterPro" id="IPR050832">
    <property type="entry name" value="Bact_Acetyltransf"/>
</dbReference>
<protein>
    <submittedName>
        <fullName evidence="4">GNAT superfamily N-acetyltransferase</fullName>
    </submittedName>
</protein>
<evidence type="ECO:0000259" key="3">
    <source>
        <dbReference type="PROSITE" id="PS51186"/>
    </source>
</evidence>
<dbReference type="RefSeq" id="WP_204916235.1">
    <property type="nucleotide sequence ID" value="NZ_BAAAQP010000011.1"/>
</dbReference>
<dbReference type="EMBL" id="JAFBCF010000001">
    <property type="protein sequence ID" value="MBM7797570.1"/>
    <property type="molecule type" value="Genomic_DNA"/>
</dbReference>
<organism evidence="4 5">
    <name type="scientific">Microlunatus panaciterrae</name>
    <dbReference type="NCBI Taxonomy" id="400768"/>
    <lineage>
        <taxon>Bacteria</taxon>
        <taxon>Bacillati</taxon>
        <taxon>Actinomycetota</taxon>
        <taxon>Actinomycetes</taxon>
        <taxon>Propionibacteriales</taxon>
        <taxon>Propionibacteriaceae</taxon>
        <taxon>Microlunatus</taxon>
    </lineage>
</organism>
<dbReference type="CDD" id="cd04301">
    <property type="entry name" value="NAT_SF"/>
    <property type="match status" value="1"/>
</dbReference>
<evidence type="ECO:0000256" key="1">
    <source>
        <dbReference type="ARBA" id="ARBA00022679"/>
    </source>
</evidence>
<dbReference type="SUPFAM" id="SSF55729">
    <property type="entry name" value="Acyl-CoA N-acyltransferases (Nat)"/>
    <property type="match status" value="1"/>
</dbReference>
<keyword evidence="2" id="KW-0012">Acyltransferase</keyword>
<reference evidence="4 5" key="1">
    <citation type="submission" date="2021-01" db="EMBL/GenBank/DDBJ databases">
        <title>Sequencing the genomes of 1000 actinobacteria strains.</title>
        <authorList>
            <person name="Klenk H.-P."/>
        </authorList>
    </citation>
    <scope>NUCLEOTIDE SEQUENCE [LARGE SCALE GENOMIC DNA]</scope>
    <source>
        <strain evidence="4 5">DSM 18662</strain>
    </source>
</reference>
<accession>A0ABS2RF02</accession>
<keyword evidence="5" id="KW-1185">Reference proteome</keyword>
<keyword evidence="1" id="KW-0808">Transferase</keyword>
<dbReference type="PROSITE" id="PS51186">
    <property type="entry name" value="GNAT"/>
    <property type="match status" value="1"/>
</dbReference>
<dbReference type="InterPro" id="IPR000182">
    <property type="entry name" value="GNAT_dom"/>
</dbReference>
<comment type="caution">
    <text evidence="4">The sequence shown here is derived from an EMBL/GenBank/DDBJ whole genome shotgun (WGS) entry which is preliminary data.</text>
</comment>
<evidence type="ECO:0000256" key="2">
    <source>
        <dbReference type="ARBA" id="ARBA00023315"/>
    </source>
</evidence>
<feature type="domain" description="N-acetyltransferase" evidence="3">
    <location>
        <begin position="9"/>
        <end position="165"/>
    </location>
</feature>
<dbReference type="Pfam" id="PF00583">
    <property type="entry name" value="Acetyltransf_1"/>
    <property type="match status" value="1"/>
</dbReference>
<gene>
    <name evidence="4" type="ORF">JOE57_000491</name>
</gene>